<comment type="caution">
    <text evidence="4">The sequence shown here is derived from an EMBL/GenBank/DDBJ whole genome shotgun (WGS) entry which is preliminary data.</text>
</comment>
<reference evidence="4 5" key="1">
    <citation type="submission" date="2024-09" db="EMBL/GenBank/DDBJ databases">
        <title>Itraconazole resistance in Madurella fahalii resulting from another homologue of gene encoding cytochrome P450 14-alpha sterol demethylase (CYP51).</title>
        <authorList>
            <person name="Yoshioka I."/>
            <person name="Fahal A.H."/>
            <person name="Kaneko S."/>
            <person name="Yaguchi T."/>
        </authorList>
    </citation>
    <scope>NUCLEOTIDE SEQUENCE [LARGE SCALE GENOMIC DNA]</scope>
    <source>
        <strain evidence="4 5">IFM 68171</strain>
    </source>
</reference>
<dbReference type="EMBL" id="BAAFSV010000005">
    <property type="protein sequence ID" value="GAB1318372.1"/>
    <property type="molecule type" value="Genomic_DNA"/>
</dbReference>
<evidence type="ECO:0000256" key="1">
    <source>
        <dbReference type="SAM" id="SignalP"/>
    </source>
</evidence>
<evidence type="ECO:0000259" key="3">
    <source>
        <dbReference type="Pfam" id="PF26335"/>
    </source>
</evidence>
<dbReference type="Pfam" id="PF26335">
    <property type="entry name" value="ARB_00930_C"/>
    <property type="match status" value="1"/>
</dbReference>
<dbReference type="SUPFAM" id="SSF56601">
    <property type="entry name" value="beta-lactamase/transpeptidase-like"/>
    <property type="match status" value="1"/>
</dbReference>
<name>A0ABQ0GKT8_9PEZI</name>
<keyword evidence="1" id="KW-0732">Signal</keyword>
<sequence length="558" mass="59925">MGSLRNIMALAAAGLTLGQNCPVLGPAYPDVVDPGSSRALNAARVAFDKEITQALSSDLVGNGTSFSIQVFSSHSDTPIYERYYTAAGLSLNKSVDAETLYRLASISKLMTVYTMLTELSEKHWNDPITDYVPELVTAGDVDAVDSTAWSEVTLGSLASHMGGVSRDYALLDVSSSFPDGLPGLPVLNESEIVRCGTTGFRPCTREAESIARMRRSYPISPSYHTPAYSNMAFQLLGYAAENITGKPFAHLVEERLLKPLNLSRTFLSAPLNDSNAVVVDGWTLELGDEAPAGAYLSSSSDLTKLGRSILNSQLLPTQITRKWLKPVAHTADVSLSIGRPWEIYRFSVAAYDTRVVDTYTKHGGYGEYLGLFAVSPDHGIGYSILTAGPTVTATQGYLETRIPEVWLTAAEQAGREQADAVFGGKYTLPDNSTLEVSLYPGEPGLFISKLVSNGTDMLALDGASVGGSAGANLGAWLYPMRLTADNRVAFRAVLGALGRPAERCISWVALDAIRYGGYPLDLFIFELGAEGMAVAVEVPILKKTLHKEAAASRRHQSL</sequence>
<accession>A0ABQ0GKT8</accession>
<proteinExistence type="predicted"/>
<feature type="domain" description="Beta-lactamase-like ARB-00930-like C-terminal" evidence="3">
    <location>
        <begin position="415"/>
        <end position="548"/>
    </location>
</feature>
<dbReference type="Proteomes" id="UP001628179">
    <property type="component" value="Unassembled WGS sequence"/>
</dbReference>
<feature type="signal peptide" evidence="1">
    <location>
        <begin position="1"/>
        <end position="18"/>
    </location>
</feature>
<organism evidence="4 5">
    <name type="scientific">Madurella fahalii</name>
    <dbReference type="NCBI Taxonomy" id="1157608"/>
    <lineage>
        <taxon>Eukaryota</taxon>
        <taxon>Fungi</taxon>
        <taxon>Dikarya</taxon>
        <taxon>Ascomycota</taxon>
        <taxon>Pezizomycotina</taxon>
        <taxon>Sordariomycetes</taxon>
        <taxon>Sordariomycetidae</taxon>
        <taxon>Sordariales</taxon>
        <taxon>Sordariales incertae sedis</taxon>
        <taxon>Madurella</taxon>
    </lineage>
</organism>
<keyword evidence="5" id="KW-1185">Reference proteome</keyword>
<dbReference type="InterPro" id="IPR001466">
    <property type="entry name" value="Beta-lactam-related"/>
</dbReference>
<evidence type="ECO:0000259" key="2">
    <source>
        <dbReference type="Pfam" id="PF00144"/>
    </source>
</evidence>
<dbReference type="RefSeq" id="XP_070920103.1">
    <property type="nucleotide sequence ID" value="XM_071064002.1"/>
</dbReference>
<dbReference type="InterPro" id="IPR012338">
    <property type="entry name" value="Beta-lactam/transpept-like"/>
</dbReference>
<protein>
    <submittedName>
        <fullName evidence="4">Penicillin-binding protein 4</fullName>
    </submittedName>
</protein>
<feature type="chain" id="PRO_5046179521" evidence="1">
    <location>
        <begin position="19"/>
        <end position="558"/>
    </location>
</feature>
<dbReference type="PANTHER" id="PTHR22935:SF97">
    <property type="entry name" value="BETA-LACTAMASE-RELATED DOMAIN-CONTAINING PROTEIN"/>
    <property type="match status" value="1"/>
</dbReference>
<feature type="domain" description="Beta-lactamase-related" evidence="2">
    <location>
        <begin position="70"/>
        <end position="390"/>
    </location>
</feature>
<gene>
    <name evidence="4" type="ORF">MFIFM68171_08582</name>
</gene>
<evidence type="ECO:0000313" key="4">
    <source>
        <dbReference type="EMBL" id="GAB1318372.1"/>
    </source>
</evidence>
<dbReference type="Pfam" id="PF00144">
    <property type="entry name" value="Beta-lactamase"/>
    <property type="match status" value="1"/>
</dbReference>
<dbReference type="GeneID" id="98179325"/>
<evidence type="ECO:0000313" key="5">
    <source>
        <dbReference type="Proteomes" id="UP001628179"/>
    </source>
</evidence>
<dbReference type="Gene3D" id="3.40.710.10">
    <property type="entry name" value="DD-peptidase/beta-lactamase superfamily"/>
    <property type="match status" value="1"/>
</dbReference>
<dbReference type="InterPro" id="IPR051478">
    <property type="entry name" value="Beta-lactamase-like_AB/R"/>
</dbReference>
<dbReference type="InterPro" id="IPR058664">
    <property type="entry name" value="ARB_00930-like_C"/>
</dbReference>
<dbReference type="PANTHER" id="PTHR22935">
    <property type="entry name" value="PENICILLIN-BINDING PROTEIN"/>
    <property type="match status" value="1"/>
</dbReference>